<feature type="transmembrane region" description="Helical" evidence="2">
    <location>
        <begin position="50"/>
        <end position="69"/>
    </location>
</feature>
<evidence type="ECO:0000313" key="3">
    <source>
        <dbReference type="EMBL" id="TDG18242.1"/>
    </source>
</evidence>
<keyword evidence="2" id="KW-0812">Transmembrane</keyword>
<reference evidence="3 4" key="1">
    <citation type="submission" date="2019-03" db="EMBL/GenBank/DDBJ databases">
        <title>Paraburkholderia sp. 4M-K11, isolated from subtropical forest soil.</title>
        <authorList>
            <person name="Gao Z.-H."/>
            <person name="Qiu L.-H."/>
        </authorList>
    </citation>
    <scope>NUCLEOTIDE SEQUENCE [LARGE SCALE GENOMIC DNA]</scope>
    <source>
        <strain evidence="3 4">4M-K11</strain>
    </source>
</reference>
<proteinExistence type="predicted"/>
<dbReference type="EMBL" id="SMRP01000033">
    <property type="protein sequence ID" value="TDG18242.1"/>
    <property type="molecule type" value="Genomic_DNA"/>
</dbReference>
<dbReference type="RefSeq" id="WP_133199377.1">
    <property type="nucleotide sequence ID" value="NZ_JBHUCW010000030.1"/>
</dbReference>
<keyword evidence="4" id="KW-1185">Reference proteome</keyword>
<dbReference type="AlphaFoldDB" id="A0A4R5M096"/>
<dbReference type="OrthoDB" id="9105207at2"/>
<accession>A0A4R5M096</accession>
<keyword evidence="2" id="KW-0472">Membrane</keyword>
<organism evidence="3 4">
    <name type="scientific">Paraburkholderia silviterrae</name>
    <dbReference type="NCBI Taxonomy" id="2528715"/>
    <lineage>
        <taxon>Bacteria</taxon>
        <taxon>Pseudomonadati</taxon>
        <taxon>Pseudomonadota</taxon>
        <taxon>Betaproteobacteria</taxon>
        <taxon>Burkholderiales</taxon>
        <taxon>Burkholderiaceae</taxon>
        <taxon>Paraburkholderia</taxon>
    </lineage>
</organism>
<gene>
    <name evidence="3" type="ORF">EYW47_34955</name>
</gene>
<protein>
    <submittedName>
        <fullName evidence="3">Uncharacterized protein</fullName>
    </submittedName>
</protein>
<feature type="region of interest" description="Disordered" evidence="1">
    <location>
        <begin position="20"/>
        <end position="40"/>
    </location>
</feature>
<evidence type="ECO:0000256" key="2">
    <source>
        <dbReference type="SAM" id="Phobius"/>
    </source>
</evidence>
<comment type="caution">
    <text evidence="3">The sequence shown here is derived from an EMBL/GenBank/DDBJ whole genome shotgun (WGS) entry which is preliminary data.</text>
</comment>
<evidence type="ECO:0000313" key="4">
    <source>
        <dbReference type="Proteomes" id="UP000295722"/>
    </source>
</evidence>
<keyword evidence="2" id="KW-1133">Transmembrane helix</keyword>
<sequence>MSPLSLIEISSIRARAHLLAGDEPPHASGTGALRSRDETGAVAEGHDNKFALTGAIFAGILMSFGALAVTHSMFEGSGTAHEMHNPH</sequence>
<dbReference type="Proteomes" id="UP000295722">
    <property type="component" value="Unassembled WGS sequence"/>
</dbReference>
<evidence type="ECO:0000256" key="1">
    <source>
        <dbReference type="SAM" id="MobiDB-lite"/>
    </source>
</evidence>
<name>A0A4R5M096_9BURK</name>